<protein>
    <submittedName>
        <fullName evidence="2">Serine/threonine protein phosphatase</fullName>
    </submittedName>
</protein>
<dbReference type="GO" id="GO:0110154">
    <property type="term" value="P:RNA decapping"/>
    <property type="evidence" value="ECO:0007669"/>
    <property type="project" value="TreeGrafter"/>
</dbReference>
<dbReference type="CDD" id="cd00144">
    <property type="entry name" value="MPP_PPP_family"/>
    <property type="match status" value="1"/>
</dbReference>
<dbReference type="EMBL" id="BMJT01000006">
    <property type="protein sequence ID" value="GGG26283.1"/>
    <property type="molecule type" value="Genomic_DNA"/>
</dbReference>
<keyword evidence="3" id="KW-1185">Reference proteome</keyword>
<proteinExistence type="predicted"/>
<dbReference type="AlphaFoldDB" id="A0A917G7S4"/>
<reference evidence="2" key="2">
    <citation type="submission" date="2020-09" db="EMBL/GenBank/DDBJ databases">
        <authorList>
            <person name="Sun Q."/>
            <person name="Zhou Y."/>
        </authorList>
    </citation>
    <scope>NUCLEOTIDE SEQUENCE</scope>
    <source>
        <strain evidence="2">CGMCC 1.15760</strain>
    </source>
</reference>
<dbReference type="InterPro" id="IPR004843">
    <property type="entry name" value="Calcineurin-like_PHP"/>
</dbReference>
<accession>A0A917G7S4</accession>
<comment type="caution">
    <text evidence="2">The sequence shown here is derived from an EMBL/GenBank/DDBJ whole genome shotgun (WGS) entry which is preliminary data.</text>
</comment>
<dbReference type="InterPro" id="IPR029052">
    <property type="entry name" value="Metallo-depent_PP-like"/>
</dbReference>
<dbReference type="InterPro" id="IPR050126">
    <property type="entry name" value="Ap4A_hydrolase"/>
</dbReference>
<feature type="domain" description="Calcineurin-like phosphoesterase" evidence="1">
    <location>
        <begin position="5"/>
        <end position="191"/>
    </location>
</feature>
<evidence type="ECO:0000313" key="2">
    <source>
        <dbReference type="EMBL" id="GGG26283.1"/>
    </source>
</evidence>
<dbReference type="GO" id="GO:0005737">
    <property type="term" value="C:cytoplasm"/>
    <property type="evidence" value="ECO:0007669"/>
    <property type="project" value="TreeGrafter"/>
</dbReference>
<gene>
    <name evidence="2" type="ORF">GCM10007425_21100</name>
</gene>
<dbReference type="Proteomes" id="UP000616608">
    <property type="component" value="Unassembled WGS sequence"/>
</dbReference>
<evidence type="ECO:0000313" key="3">
    <source>
        <dbReference type="Proteomes" id="UP000616608"/>
    </source>
</evidence>
<dbReference type="PANTHER" id="PTHR42850:SF4">
    <property type="entry name" value="ZINC-DEPENDENT ENDOPOLYPHOSPHATASE"/>
    <property type="match status" value="1"/>
</dbReference>
<organism evidence="2 3">
    <name type="scientific">Lysinibacillus alkalisoli</name>
    <dbReference type="NCBI Taxonomy" id="1911548"/>
    <lineage>
        <taxon>Bacteria</taxon>
        <taxon>Bacillati</taxon>
        <taxon>Bacillota</taxon>
        <taxon>Bacilli</taxon>
        <taxon>Bacillales</taxon>
        <taxon>Bacillaceae</taxon>
        <taxon>Lysinibacillus</taxon>
    </lineage>
</organism>
<sequence length="235" mass="27263">MRKAFVVSDIHGMYESFEQLLSYWQQEDELVILGDMIDRGPQSLEVLQKIMQLQQTHKVTVVMGNHDQMLLDFLRYPKEAQSRYERNGGMATLQSLLAEEFARPIEEYVSLIPQKRPDELAFLAKSKRFYVFNQVLFTHAGFDTRLEDWQLTAKDDFIWIREHYTLPNKTSYTNVFGHTPTKYINPDETNRIWLGDEGRYVAIDGGAVYGGQLNGLLIREDGQIVQTYAIPSTDK</sequence>
<dbReference type="GO" id="GO:0008803">
    <property type="term" value="F:bis(5'-nucleosyl)-tetraphosphatase (symmetrical) activity"/>
    <property type="evidence" value="ECO:0007669"/>
    <property type="project" value="TreeGrafter"/>
</dbReference>
<dbReference type="SUPFAM" id="SSF56300">
    <property type="entry name" value="Metallo-dependent phosphatases"/>
    <property type="match status" value="1"/>
</dbReference>
<dbReference type="Pfam" id="PF00149">
    <property type="entry name" value="Metallophos"/>
    <property type="match status" value="1"/>
</dbReference>
<dbReference type="GO" id="GO:0016791">
    <property type="term" value="F:phosphatase activity"/>
    <property type="evidence" value="ECO:0007669"/>
    <property type="project" value="TreeGrafter"/>
</dbReference>
<dbReference type="Gene3D" id="3.60.21.10">
    <property type="match status" value="1"/>
</dbReference>
<dbReference type="PANTHER" id="PTHR42850">
    <property type="entry name" value="METALLOPHOSPHOESTERASE"/>
    <property type="match status" value="1"/>
</dbReference>
<name>A0A917G7S4_9BACI</name>
<reference evidence="2" key="1">
    <citation type="journal article" date="2014" name="Int. J. Syst. Evol. Microbiol.">
        <title>Complete genome sequence of Corynebacterium casei LMG S-19264T (=DSM 44701T), isolated from a smear-ripened cheese.</title>
        <authorList>
            <consortium name="US DOE Joint Genome Institute (JGI-PGF)"/>
            <person name="Walter F."/>
            <person name="Albersmeier A."/>
            <person name="Kalinowski J."/>
            <person name="Ruckert C."/>
        </authorList>
    </citation>
    <scope>NUCLEOTIDE SEQUENCE</scope>
    <source>
        <strain evidence="2">CGMCC 1.15760</strain>
    </source>
</reference>
<dbReference type="RefSeq" id="WP_188615017.1">
    <property type="nucleotide sequence ID" value="NZ_BMJT01000006.1"/>
</dbReference>
<evidence type="ECO:0000259" key="1">
    <source>
        <dbReference type="Pfam" id="PF00149"/>
    </source>
</evidence>